<organism evidence="7 8">
    <name type="scientific">Ridgeia piscesae</name>
    <name type="common">Tubeworm</name>
    <dbReference type="NCBI Taxonomy" id="27915"/>
    <lineage>
        <taxon>Eukaryota</taxon>
        <taxon>Metazoa</taxon>
        <taxon>Spiralia</taxon>
        <taxon>Lophotrochozoa</taxon>
        <taxon>Annelida</taxon>
        <taxon>Polychaeta</taxon>
        <taxon>Sedentaria</taxon>
        <taxon>Canalipalpata</taxon>
        <taxon>Sabellida</taxon>
        <taxon>Siboglinidae</taxon>
        <taxon>Ridgeia</taxon>
    </lineage>
</organism>
<comment type="caution">
    <text evidence="7">The sequence shown here is derived from an EMBL/GenBank/DDBJ whole genome shotgun (WGS) entry which is preliminary data.</text>
</comment>
<keyword evidence="8" id="KW-1185">Reference proteome</keyword>
<accession>A0AAD9NYB3</accession>
<dbReference type="GO" id="GO:0007052">
    <property type="term" value="P:mitotic spindle organization"/>
    <property type="evidence" value="ECO:0007669"/>
    <property type="project" value="TreeGrafter"/>
</dbReference>
<evidence type="ECO:0000313" key="7">
    <source>
        <dbReference type="EMBL" id="KAK2184726.1"/>
    </source>
</evidence>
<dbReference type="AlphaFoldDB" id="A0AAD9NYB3"/>
<evidence type="ECO:0000256" key="3">
    <source>
        <dbReference type="ARBA" id="ARBA00016573"/>
    </source>
</evidence>
<evidence type="ECO:0000313" key="8">
    <source>
        <dbReference type="Proteomes" id="UP001209878"/>
    </source>
</evidence>
<dbReference type="Proteomes" id="UP001209878">
    <property type="component" value="Unassembled WGS sequence"/>
</dbReference>
<protein>
    <recommendedName>
        <fullName evidence="3">Dynactin subunit 6</fullName>
    </recommendedName>
</protein>
<sequence>MSAGRNGLKIAPGAMVCAESELKGDVTVGAHTVIHPKARIVAEAGPIIIGDNNLIEEQVEIINRHPKSEDGTSNPNQTVMIIGNNNVFEVGCTCESLRIGDYNVVEAKASVGRQTQLSSGCIIGAMCSVSSSEELPENTVIFGSKCERRVQLERPPAQTLQLDFLTKILPNYHHLKKPVKSHTPM</sequence>
<dbReference type="InterPro" id="IPR027777">
    <property type="entry name" value="DCTN6"/>
</dbReference>
<dbReference type="GO" id="GO:0070840">
    <property type="term" value="F:dynein complex binding"/>
    <property type="evidence" value="ECO:0007669"/>
    <property type="project" value="TreeGrafter"/>
</dbReference>
<keyword evidence="5" id="KW-0206">Cytoskeleton</keyword>
<comment type="subcellular location">
    <subcellularLocation>
        <location evidence="1">Cytoplasm</location>
        <location evidence="1">Cytoskeleton</location>
    </subcellularLocation>
</comment>
<keyword evidence="4" id="KW-0963">Cytoplasm</keyword>
<proteinExistence type="inferred from homology"/>
<evidence type="ECO:0000256" key="6">
    <source>
        <dbReference type="ARBA" id="ARBA00034687"/>
    </source>
</evidence>
<dbReference type="GO" id="GO:0005869">
    <property type="term" value="C:dynactin complex"/>
    <property type="evidence" value="ECO:0007669"/>
    <property type="project" value="InterPro"/>
</dbReference>
<evidence type="ECO:0000256" key="1">
    <source>
        <dbReference type="ARBA" id="ARBA00004245"/>
    </source>
</evidence>
<evidence type="ECO:0000256" key="5">
    <source>
        <dbReference type="ARBA" id="ARBA00023212"/>
    </source>
</evidence>
<comment type="similarity">
    <text evidence="2">Belongs to the dynactin subunits 5/6 family. Dynactin subunit 6 subfamily.</text>
</comment>
<evidence type="ECO:0000256" key="4">
    <source>
        <dbReference type="ARBA" id="ARBA00022490"/>
    </source>
</evidence>
<reference evidence="7" key="1">
    <citation type="journal article" date="2023" name="Mol. Biol. Evol.">
        <title>Third-Generation Sequencing Reveals the Adaptive Role of the Epigenome in Three Deep-Sea Polychaetes.</title>
        <authorList>
            <person name="Perez M."/>
            <person name="Aroh O."/>
            <person name="Sun Y."/>
            <person name="Lan Y."/>
            <person name="Juniper S.K."/>
            <person name="Young C.R."/>
            <person name="Angers B."/>
            <person name="Qian P.Y."/>
        </authorList>
    </citation>
    <scope>NUCLEOTIDE SEQUENCE</scope>
    <source>
        <strain evidence="7">R07B-5</strain>
    </source>
</reference>
<dbReference type="Gene3D" id="2.160.10.10">
    <property type="entry name" value="Hexapeptide repeat proteins"/>
    <property type="match status" value="1"/>
</dbReference>
<name>A0AAD9NYB3_RIDPI</name>
<evidence type="ECO:0000256" key="2">
    <source>
        <dbReference type="ARBA" id="ARBA00007719"/>
    </source>
</evidence>
<comment type="function">
    <text evidence="6">Part of the dynactin complex that activates the molecular motor dynein for ultra-processive transport along microtubules.</text>
</comment>
<dbReference type="SUPFAM" id="SSF51161">
    <property type="entry name" value="Trimeric LpxA-like enzymes"/>
    <property type="match status" value="1"/>
</dbReference>
<dbReference type="EMBL" id="JAODUO010000255">
    <property type="protein sequence ID" value="KAK2184726.1"/>
    <property type="molecule type" value="Genomic_DNA"/>
</dbReference>
<dbReference type="PANTHER" id="PTHR13072">
    <property type="entry name" value="DYNACTIN 6"/>
    <property type="match status" value="1"/>
</dbReference>
<dbReference type="CDD" id="cd04646">
    <property type="entry name" value="LbH_Dynactin_6"/>
    <property type="match status" value="1"/>
</dbReference>
<dbReference type="PANTHER" id="PTHR13072:SF0">
    <property type="entry name" value="DYNACTIN SUBUNIT 6"/>
    <property type="match status" value="1"/>
</dbReference>
<gene>
    <name evidence="7" type="ORF">NP493_255g03049</name>
</gene>
<dbReference type="InterPro" id="IPR011004">
    <property type="entry name" value="Trimer_LpxA-like_sf"/>
</dbReference>